<protein>
    <submittedName>
        <fullName evidence="2">Uncharacterized protein</fullName>
    </submittedName>
</protein>
<comment type="caution">
    <text evidence="2">The sequence shown here is derived from an EMBL/GenBank/DDBJ whole genome shotgun (WGS) entry which is preliminary data.</text>
</comment>
<organism evidence="2 3">
    <name type="scientific">Colletotrichum orchidophilum</name>
    <dbReference type="NCBI Taxonomy" id="1209926"/>
    <lineage>
        <taxon>Eukaryota</taxon>
        <taxon>Fungi</taxon>
        <taxon>Dikarya</taxon>
        <taxon>Ascomycota</taxon>
        <taxon>Pezizomycotina</taxon>
        <taxon>Sordariomycetes</taxon>
        <taxon>Hypocreomycetidae</taxon>
        <taxon>Glomerellales</taxon>
        <taxon>Glomerellaceae</taxon>
        <taxon>Colletotrichum</taxon>
    </lineage>
</organism>
<dbReference type="OrthoDB" id="4847963at2759"/>
<dbReference type="RefSeq" id="XP_022471064.1">
    <property type="nucleotide sequence ID" value="XM_022622426.1"/>
</dbReference>
<feature type="region of interest" description="Disordered" evidence="1">
    <location>
        <begin position="24"/>
        <end position="61"/>
    </location>
</feature>
<evidence type="ECO:0000256" key="1">
    <source>
        <dbReference type="SAM" id="MobiDB-lite"/>
    </source>
</evidence>
<dbReference type="GeneID" id="34563936"/>
<feature type="compositionally biased region" description="Basic and acidic residues" evidence="1">
    <location>
        <begin position="26"/>
        <end position="46"/>
    </location>
</feature>
<dbReference type="EMBL" id="MJBS01000110">
    <property type="protein sequence ID" value="OHE93900.1"/>
    <property type="molecule type" value="Genomic_DNA"/>
</dbReference>
<dbReference type="Proteomes" id="UP000176998">
    <property type="component" value="Unassembled WGS sequence"/>
</dbReference>
<dbReference type="AlphaFoldDB" id="A0A1G4AXL1"/>
<evidence type="ECO:0000313" key="3">
    <source>
        <dbReference type="Proteomes" id="UP000176998"/>
    </source>
</evidence>
<sequence>MEIGAAAEKRADADKDVLKINSFDGRGAHRAGDSKISHHENPKVAKDTNGGRQLGRRQADGSALQMGMLDIGTHGVFDTMVGNKSQAMKLV</sequence>
<reference evidence="2 3" key="1">
    <citation type="submission" date="2016-09" db="EMBL/GenBank/DDBJ databases">
        <authorList>
            <person name="Capua I."/>
            <person name="De Benedictis P."/>
            <person name="Joannis T."/>
            <person name="Lombin L.H."/>
            <person name="Cattoli G."/>
        </authorList>
    </citation>
    <scope>NUCLEOTIDE SEQUENCE [LARGE SCALE GENOMIC DNA]</scope>
    <source>
        <strain evidence="2 3">IMI 309357</strain>
    </source>
</reference>
<evidence type="ECO:0000313" key="2">
    <source>
        <dbReference type="EMBL" id="OHE93900.1"/>
    </source>
</evidence>
<proteinExistence type="predicted"/>
<keyword evidence="3" id="KW-1185">Reference proteome</keyword>
<gene>
    <name evidence="2" type="ORF">CORC01_10799</name>
</gene>
<accession>A0A1G4AXL1</accession>
<name>A0A1G4AXL1_9PEZI</name>